<keyword evidence="1" id="KW-0813">Transport</keyword>
<accession>A0AA40HZ53</accession>
<keyword evidence="1" id="KW-0539">Nucleus</keyword>
<dbReference type="PANTHER" id="PTHR12730:SF0">
    <property type="entry name" value="PROTEIN SDA1 HOMOLOG"/>
    <property type="match status" value="1"/>
</dbReference>
<comment type="similarity">
    <text evidence="1">Belongs to the SDA1 family.</text>
</comment>
<keyword evidence="1" id="KW-0690">Ribosome biogenesis</keyword>
<sequence>MFMEQIGHCYPEYLSNFLQELKDLLSYNHTNINAKHKNNKVKVVLQNFIYTMLKDSNATTTKVSLDMIIELYRRNIWK</sequence>
<reference evidence="3" key="1">
    <citation type="submission" date="2023-06" db="EMBL/GenBank/DDBJ databases">
        <title>Reference genome for the Northern bat (Eptesicus nilssonii), a most northern bat species.</title>
        <authorList>
            <person name="Laine V.N."/>
            <person name="Pulliainen A.T."/>
            <person name="Lilley T.M."/>
        </authorList>
    </citation>
    <scope>NUCLEOTIDE SEQUENCE</scope>
    <source>
        <strain evidence="3">BLF_Eptnil</strain>
        <tissue evidence="3">Kidney</tissue>
    </source>
</reference>
<feature type="domain" description="SDA1 N-terminal" evidence="2">
    <location>
        <begin position="31"/>
        <end position="78"/>
    </location>
</feature>
<dbReference type="Proteomes" id="UP001177744">
    <property type="component" value="Unassembled WGS sequence"/>
</dbReference>
<comment type="subcellular location">
    <subcellularLocation>
        <location evidence="1">Nucleus</location>
        <location evidence="1">Nucleolus</location>
    </subcellularLocation>
</comment>
<comment type="function">
    <text evidence="1">Required for 60S pre-ribosomal subunits export to the cytoplasm.</text>
</comment>
<dbReference type="GO" id="GO:0015031">
    <property type="term" value="P:protein transport"/>
    <property type="evidence" value="ECO:0007669"/>
    <property type="project" value="UniProtKB-KW"/>
</dbReference>
<evidence type="ECO:0000256" key="1">
    <source>
        <dbReference type="RuleBase" id="RU365057"/>
    </source>
</evidence>
<dbReference type="GO" id="GO:0005730">
    <property type="term" value="C:nucleolus"/>
    <property type="evidence" value="ECO:0007669"/>
    <property type="project" value="UniProtKB-SubCell"/>
</dbReference>
<dbReference type="EMBL" id="JAULJE010000008">
    <property type="protein sequence ID" value="KAK1339635.1"/>
    <property type="molecule type" value="Genomic_DNA"/>
</dbReference>
<evidence type="ECO:0000259" key="2">
    <source>
        <dbReference type="Pfam" id="PF08158"/>
    </source>
</evidence>
<dbReference type="AlphaFoldDB" id="A0AA40HZ53"/>
<dbReference type="GO" id="GO:0042273">
    <property type="term" value="P:ribosomal large subunit biogenesis"/>
    <property type="evidence" value="ECO:0007669"/>
    <property type="project" value="UniProtKB-UniRule"/>
</dbReference>
<protein>
    <recommendedName>
        <fullName evidence="1">Protein SDA1</fullName>
    </recommendedName>
</protein>
<evidence type="ECO:0000313" key="4">
    <source>
        <dbReference type="Proteomes" id="UP001177744"/>
    </source>
</evidence>
<organism evidence="3 4">
    <name type="scientific">Cnephaeus nilssonii</name>
    <name type="common">Northern bat</name>
    <name type="synonym">Eptesicus nilssonii</name>
    <dbReference type="NCBI Taxonomy" id="3371016"/>
    <lineage>
        <taxon>Eukaryota</taxon>
        <taxon>Metazoa</taxon>
        <taxon>Chordata</taxon>
        <taxon>Craniata</taxon>
        <taxon>Vertebrata</taxon>
        <taxon>Euteleostomi</taxon>
        <taxon>Mammalia</taxon>
        <taxon>Eutheria</taxon>
        <taxon>Laurasiatheria</taxon>
        <taxon>Chiroptera</taxon>
        <taxon>Yangochiroptera</taxon>
        <taxon>Vespertilionidae</taxon>
        <taxon>Cnephaeus</taxon>
    </lineage>
</organism>
<evidence type="ECO:0000313" key="3">
    <source>
        <dbReference type="EMBL" id="KAK1339635.1"/>
    </source>
</evidence>
<keyword evidence="4" id="KW-1185">Reference proteome</keyword>
<dbReference type="PANTHER" id="PTHR12730">
    <property type="entry name" value="HSDA/SDA1-RELATED"/>
    <property type="match status" value="1"/>
</dbReference>
<dbReference type="Pfam" id="PF08158">
    <property type="entry name" value="SDA1_HEAT"/>
    <property type="match status" value="1"/>
</dbReference>
<dbReference type="InterPro" id="IPR012977">
    <property type="entry name" value="SDA1_N"/>
</dbReference>
<dbReference type="GO" id="GO:0000055">
    <property type="term" value="P:ribosomal large subunit export from nucleus"/>
    <property type="evidence" value="ECO:0007669"/>
    <property type="project" value="UniProtKB-UniRule"/>
</dbReference>
<name>A0AA40HZ53_CNENI</name>
<comment type="caution">
    <text evidence="3">The sequence shown here is derived from an EMBL/GenBank/DDBJ whole genome shotgun (WGS) entry which is preliminary data.</text>
</comment>
<keyword evidence="1" id="KW-0653">Protein transport</keyword>
<dbReference type="InterPro" id="IPR027312">
    <property type="entry name" value="Sda1"/>
</dbReference>
<proteinExistence type="inferred from homology"/>
<gene>
    <name evidence="3" type="ORF">QTO34_018189</name>
</gene>